<dbReference type="AlphaFoldDB" id="A0AA40HQ39"/>
<reference evidence="1" key="1">
    <citation type="submission" date="2023-06" db="EMBL/GenBank/DDBJ databases">
        <title>Reference genome for the Northern bat (Eptesicus nilssonii), a most northern bat species.</title>
        <authorList>
            <person name="Laine V.N."/>
            <person name="Pulliainen A.T."/>
            <person name="Lilley T.M."/>
        </authorList>
    </citation>
    <scope>NUCLEOTIDE SEQUENCE</scope>
    <source>
        <strain evidence="1">BLF_Eptnil</strain>
        <tissue evidence="1">Kidney</tissue>
    </source>
</reference>
<comment type="caution">
    <text evidence="1">The sequence shown here is derived from an EMBL/GenBank/DDBJ whole genome shotgun (WGS) entry which is preliminary data.</text>
</comment>
<proteinExistence type="predicted"/>
<evidence type="ECO:0000313" key="2">
    <source>
        <dbReference type="Proteomes" id="UP001177744"/>
    </source>
</evidence>
<keyword evidence="2" id="KW-1185">Reference proteome</keyword>
<dbReference type="Proteomes" id="UP001177744">
    <property type="component" value="Unassembled WGS sequence"/>
</dbReference>
<dbReference type="Gene3D" id="3.30.1330.90">
    <property type="entry name" value="D-3-phosphoglycerate dehydrogenase, domain 3"/>
    <property type="match status" value="1"/>
</dbReference>
<gene>
    <name evidence="1" type="ORF">QTO34_004869</name>
</gene>
<dbReference type="SUPFAM" id="SSF143548">
    <property type="entry name" value="Serine metabolism enzymes domain"/>
    <property type="match status" value="1"/>
</dbReference>
<protein>
    <submittedName>
        <fullName evidence="1">Uncharacterized protein</fullName>
    </submittedName>
</protein>
<name>A0AA40HQ39_CNENI</name>
<dbReference type="EMBL" id="JAULJE010000014">
    <property type="protein sequence ID" value="KAK1335284.1"/>
    <property type="molecule type" value="Genomic_DNA"/>
</dbReference>
<evidence type="ECO:0000313" key="1">
    <source>
        <dbReference type="EMBL" id="KAK1335284.1"/>
    </source>
</evidence>
<accession>A0AA40HQ39</accession>
<organism evidence="1 2">
    <name type="scientific">Cnephaeus nilssonii</name>
    <name type="common">Northern bat</name>
    <name type="synonym">Eptesicus nilssonii</name>
    <dbReference type="NCBI Taxonomy" id="3371016"/>
    <lineage>
        <taxon>Eukaryota</taxon>
        <taxon>Metazoa</taxon>
        <taxon>Chordata</taxon>
        <taxon>Craniata</taxon>
        <taxon>Vertebrata</taxon>
        <taxon>Euteleostomi</taxon>
        <taxon>Mammalia</taxon>
        <taxon>Eutheria</taxon>
        <taxon>Laurasiatheria</taxon>
        <taxon>Chiroptera</taxon>
        <taxon>Yangochiroptera</taxon>
        <taxon>Vespertilionidae</taxon>
        <taxon>Cnephaeus</taxon>
    </lineage>
</organism>
<dbReference type="InterPro" id="IPR029009">
    <property type="entry name" value="ASB_dom_sf"/>
</dbReference>
<feature type="non-terminal residue" evidence="1">
    <location>
        <position position="260"/>
    </location>
</feature>
<sequence length="260" mass="27286">MRVVNCSCGGIVDEGALFQALQSGHAGCVHVGAALGPRLGGPRKRHQLPQLRGHCGEITIQFVDMVKGRALAGVVNAQAGPYQCLLSAHQTLDLSGRSSGDSDMSLGRVPQRDHPGVIVGLLKDASNHADVNLVNAKLLVKEPGLNVTTSHNRTVPGEQGCGEGLLSVALAGAPYQAVDRAPHLCCRHTTELPSDQKCLCAGFAPAPLSNPAMLPTMIGLLAEAGMQLLSYQTSVVSYGKTWHVMGISSLLPSLDAWKQH</sequence>